<proteinExistence type="predicted"/>
<evidence type="ECO:0000313" key="1">
    <source>
        <dbReference type="EMBL" id="EXJ74823.1"/>
    </source>
</evidence>
<keyword evidence="2" id="KW-1185">Reference proteome</keyword>
<protein>
    <submittedName>
        <fullName evidence="1">Uncharacterized protein</fullName>
    </submittedName>
</protein>
<evidence type="ECO:0000313" key="2">
    <source>
        <dbReference type="Proteomes" id="UP000019471"/>
    </source>
</evidence>
<dbReference type="EMBL" id="AMGX01000002">
    <property type="protein sequence ID" value="EXJ74823.1"/>
    <property type="molecule type" value="Genomic_DNA"/>
</dbReference>
<dbReference type="Proteomes" id="UP000019471">
    <property type="component" value="Unassembled WGS sequence"/>
</dbReference>
<comment type="caution">
    <text evidence="1">The sequence shown here is derived from an EMBL/GenBank/DDBJ whole genome shotgun (WGS) entry which is preliminary data.</text>
</comment>
<accession>W9X3P7</accession>
<dbReference type="OrthoDB" id="4156866at2759"/>
<dbReference type="HOGENOM" id="CLU_2426839_0_0_1"/>
<dbReference type="AlphaFoldDB" id="W9X3P7"/>
<dbReference type="GeneID" id="19186252"/>
<reference evidence="1 2" key="1">
    <citation type="submission" date="2013-03" db="EMBL/GenBank/DDBJ databases">
        <title>The Genome Sequence of Cladophialophora psammophila CBS 110553.</title>
        <authorList>
            <consortium name="The Broad Institute Genomics Platform"/>
            <person name="Cuomo C."/>
            <person name="de Hoog S."/>
            <person name="Gorbushina A."/>
            <person name="Walker B."/>
            <person name="Young S.K."/>
            <person name="Zeng Q."/>
            <person name="Gargeya S."/>
            <person name="Fitzgerald M."/>
            <person name="Haas B."/>
            <person name="Abouelleil A."/>
            <person name="Allen A.W."/>
            <person name="Alvarado L."/>
            <person name="Arachchi H.M."/>
            <person name="Berlin A.M."/>
            <person name="Chapman S.B."/>
            <person name="Gainer-Dewar J."/>
            <person name="Goldberg J."/>
            <person name="Griggs A."/>
            <person name="Gujja S."/>
            <person name="Hansen M."/>
            <person name="Howarth C."/>
            <person name="Imamovic A."/>
            <person name="Ireland A."/>
            <person name="Larimer J."/>
            <person name="McCowan C."/>
            <person name="Murphy C."/>
            <person name="Pearson M."/>
            <person name="Poon T.W."/>
            <person name="Priest M."/>
            <person name="Roberts A."/>
            <person name="Saif S."/>
            <person name="Shea T."/>
            <person name="Sisk P."/>
            <person name="Sykes S."/>
            <person name="Wortman J."/>
            <person name="Nusbaum C."/>
            <person name="Birren B."/>
        </authorList>
    </citation>
    <scope>NUCLEOTIDE SEQUENCE [LARGE SCALE GENOMIC DNA]</scope>
    <source>
        <strain evidence="1 2">CBS 110553</strain>
    </source>
</reference>
<name>W9X3P7_9EURO</name>
<gene>
    <name evidence="1" type="ORF">A1O5_01519</name>
</gene>
<organism evidence="1 2">
    <name type="scientific">Cladophialophora psammophila CBS 110553</name>
    <dbReference type="NCBI Taxonomy" id="1182543"/>
    <lineage>
        <taxon>Eukaryota</taxon>
        <taxon>Fungi</taxon>
        <taxon>Dikarya</taxon>
        <taxon>Ascomycota</taxon>
        <taxon>Pezizomycotina</taxon>
        <taxon>Eurotiomycetes</taxon>
        <taxon>Chaetothyriomycetidae</taxon>
        <taxon>Chaetothyriales</taxon>
        <taxon>Herpotrichiellaceae</taxon>
        <taxon>Cladophialophora</taxon>
    </lineage>
</organism>
<sequence>MFSQAFQLSSLRHLQDSTKRLSHQKETYELIDNHGKKDELATVVYAGHGLDPLRFKKEAAVGPSVWIAREDSASKKVVGWSTIQPSPYRAP</sequence>
<dbReference type="RefSeq" id="XP_007740325.1">
    <property type="nucleotide sequence ID" value="XM_007742135.1"/>
</dbReference>